<gene>
    <name evidence="4" type="ORF">N7472_005979</name>
</gene>
<dbReference type="PANTHER" id="PTHR24198">
    <property type="entry name" value="ANKYRIN REPEAT AND PROTEIN KINASE DOMAIN-CONTAINING PROTEIN"/>
    <property type="match status" value="1"/>
</dbReference>
<evidence type="ECO:0000256" key="2">
    <source>
        <dbReference type="ARBA" id="ARBA00023043"/>
    </source>
</evidence>
<accession>A0A9W9MGB1</accession>
<evidence type="ECO:0000256" key="3">
    <source>
        <dbReference type="PROSITE-ProRule" id="PRU00023"/>
    </source>
</evidence>
<dbReference type="Pfam" id="PF12796">
    <property type="entry name" value="Ank_2"/>
    <property type="match status" value="1"/>
</dbReference>
<comment type="caution">
    <text evidence="4">The sequence shown here is derived from an EMBL/GenBank/DDBJ whole genome shotgun (WGS) entry which is preliminary data.</text>
</comment>
<dbReference type="InterPro" id="IPR036770">
    <property type="entry name" value="Ankyrin_rpt-contain_sf"/>
</dbReference>
<keyword evidence="2 3" id="KW-0040">ANK repeat</keyword>
<dbReference type="SMART" id="SM00248">
    <property type="entry name" value="ANK"/>
    <property type="match status" value="5"/>
</dbReference>
<dbReference type="Proteomes" id="UP001150879">
    <property type="component" value="Unassembled WGS sequence"/>
</dbReference>
<keyword evidence="1" id="KW-0677">Repeat</keyword>
<proteinExistence type="predicted"/>
<reference evidence="4" key="1">
    <citation type="submission" date="2022-11" db="EMBL/GenBank/DDBJ databases">
        <authorList>
            <person name="Petersen C."/>
        </authorList>
    </citation>
    <scope>NUCLEOTIDE SEQUENCE</scope>
    <source>
        <strain evidence="4">IBT 16849</strain>
    </source>
</reference>
<dbReference type="Pfam" id="PF00023">
    <property type="entry name" value="Ank"/>
    <property type="match status" value="2"/>
</dbReference>
<dbReference type="InterPro" id="IPR002110">
    <property type="entry name" value="Ankyrin_rpt"/>
</dbReference>
<organism evidence="4 5">
    <name type="scientific">Penicillium cf. griseofulvum</name>
    <dbReference type="NCBI Taxonomy" id="2972120"/>
    <lineage>
        <taxon>Eukaryota</taxon>
        <taxon>Fungi</taxon>
        <taxon>Dikarya</taxon>
        <taxon>Ascomycota</taxon>
        <taxon>Pezizomycotina</taxon>
        <taxon>Eurotiomycetes</taxon>
        <taxon>Eurotiomycetidae</taxon>
        <taxon>Eurotiales</taxon>
        <taxon>Aspergillaceae</taxon>
        <taxon>Penicillium</taxon>
    </lineage>
</organism>
<feature type="repeat" description="ANK" evidence="3">
    <location>
        <begin position="171"/>
        <end position="203"/>
    </location>
</feature>
<dbReference type="PANTHER" id="PTHR24198:SF165">
    <property type="entry name" value="ANKYRIN REPEAT-CONTAINING PROTEIN-RELATED"/>
    <property type="match status" value="1"/>
</dbReference>
<dbReference type="PROSITE" id="PS50297">
    <property type="entry name" value="ANK_REP_REGION"/>
    <property type="match status" value="2"/>
</dbReference>
<reference evidence="4" key="2">
    <citation type="journal article" date="2023" name="IMA Fungus">
        <title>Comparative genomic study of the Penicillium genus elucidates a diverse pangenome and 15 lateral gene transfer events.</title>
        <authorList>
            <person name="Petersen C."/>
            <person name="Sorensen T."/>
            <person name="Nielsen M.R."/>
            <person name="Sondergaard T.E."/>
            <person name="Sorensen J.L."/>
            <person name="Fitzpatrick D.A."/>
            <person name="Frisvad J.C."/>
            <person name="Nielsen K.L."/>
        </authorList>
    </citation>
    <scope>NUCLEOTIDE SEQUENCE</scope>
    <source>
        <strain evidence="4">IBT 16849</strain>
    </source>
</reference>
<protein>
    <submittedName>
        <fullName evidence="4">Uncharacterized protein</fullName>
    </submittedName>
</protein>
<dbReference type="Gene3D" id="1.25.40.20">
    <property type="entry name" value="Ankyrin repeat-containing domain"/>
    <property type="match status" value="3"/>
</dbReference>
<dbReference type="PROSITE" id="PS50088">
    <property type="entry name" value="ANK_REPEAT"/>
    <property type="match status" value="2"/>
</dbReference>
<feature type="repeat" description="ANK" evidence="3">
    <location>
        <begin position="23"/>
        <end position="55"/>
    </location>
</feature>
<dbReference type="AlphaFoldDB" id="A0A9W9MGB1"/>
<evidence type="ECO:0000313" key="5">
    <source>
        <dbReference type="Proteomes" id="UP001150879"/>
    </source>
</evidence>
<dbReference type="EMBL" id="JAPQKP010000003">
    <property type="protein sequence ID" value="KAJ5200775.1"/>
    <property type="molecule type" value="Genomic_DNA"/>
</dbReference>
<sequence length="311" mass="35241">MRLETFQKVLENTTTLVNLSGEDGKTAVFLAVEEGNRDVLERLSKVGAEIDCMDKKNRTPLSYAAEQGLHETVKFLVEEQNAEVDSKVCEQLTPLHGRSVYAKGGTALSLATELELVGIMEQLIPKADVNLRDDNELKRTPLIWAVEKGKGLSVIKLLQMGGIEVNKSNTQGRTPFSLAAEKRWVDIMQMLLKRKADPHKEDMSGHTGFWWFLRARSGRPVIRVTLGRKFPMMYRSSLPELMEVLEHLEPNRQDSAGRTWLSWAAEYGDEEIIQLLLGYKTTDPNFRDRVKKGFARTPVIWAVEKHHKGLV</sequence>
<evidence type="ECO:0000313" key="4">
    <source>
        <dbReference type="EMBL" id="KAJ5200775.1"/>
    </source>
</evidence>
<evidence type="ECO:0000256" key="1">
    <source>
        <dbReference type="ARBA" id="ARBA00022737"/>
    </source>
</evidence>
<dbReference type="SUPFAM" id="SSF48403">
    <property type="entry name" value="Ankyrin repeat"/>
    <property type="match status" value="1"/>
</dbReference>
<keyword evidence="5" id="KW-1185">Reference proteome</keyword>
<name>A0A9W9MGB1_9EURO</name>